<dbReference type="AlphaFoldDB" id="A0A9D1HPA4"/>
<proteinExistence type="predicted"/>
<evidence type="ECO:0000313" key="1">
    <source>
        <dbReference type="EMBL" id="HIU14031.1"/>
    </source>
</evidence>
<reference evidence="1" key="2">
    <citation type="journal article" date="2021" name="PeerJ">
        <title>Extensive microbial diversity within the chicken gut microbiome revealed by metagenomics and culture.</title>
        <authorList>
            <person name="Gilroy R."/>
            <person name="Ravi A."/>
            <person name="Getino M."/>
            <person name="Pursley I."/>
            <person name="Horton D.L."/>
            <person name="Alikhan N.F."/>
            <person name="Baker D."/>
            <person name="Gharbi K."/>
            <person name="Hall N."/>
            <person name="Watson M."/>
            <person name="Adriaenssens E.M."/>
            <person name="Foster-Nyarko E."/>
            <person name="Jarju S."/>
            <person name="Secka A."/>
            <person name="Antonio M."/>
            <person name="Oren A."/>
            <person name="Chaudhuri R.R."/>
            <person name="La Ragione R."/>
            <person name="Hildebrand F."/>
            <person name="Pallen M.J."/>
        </authorList>
    </citation>
    <scope>NUCLEOTIDE SEQUENCE</scope>
    <source>
        <strain evidence="1">CHK195-11698</strain>
    </source>
</reference>
<evidence type="ECO:0000313" key="2">
    <source>
        <dbReference type="Proteomes" id="UP000824175"/>
    </source>
</evidence>
<name>A0A9D1HPA4_9FIRM</name>
<comment type="caution">
    <text evidence="1">The sequence shown here is derived from an EMBL/GenBank/DDBJ whole genome shotgun (WGS) entry which is preliminary data.</text>
</comment>
<sequence length="166" mass="19757">MNDQEKQTQEFTDGEMVDERAPIVIEADNRNKNYLFEFEDDLTKQNIDKETIHTYVSSIEFYLIQYLTYDGKIISMEDGANTGRIDDFLSEFFLHKCMWASVKTLKEYLVSLDLFYQSMAKHQHISEEDAKQVTDYLTSHKDPLIDRYTNYNDDPESLDHHWELFI</sequence>
<reference evidence="1" key="1">
    <citation type="submission" date="2020-10" db="EMBL/GenBank/DDBJ databases">
        <authorList>
            <person name="Gilroy R."/>
        </authorList>
    </citation>
    <scope>NUCLEOTIDE SEQUENCE</scope>
    <source>
        <strain evidence="1">CHK195-11698</strain>
    </source>
</reference>
<protein>
    <submittedName>
        <fullName evidence="1">Uncharacterized protein</fullName>
    </submittedName>
</protein>
<dbReference type="Proteomes" id="UP000824175">
    <property type="component" value="Unassembled WGS sequence"/>
</dbReference>
<accession>A0A9D1HPA4</accession>
<gene>
    <name evidence="1" type="ORF">IAD15_08185</name>
</gene>
<organism evidence="1 2">
    <name type="scientific">Candidatus Fimiplasma intestinipullorum</name>
    <dbReference type="NCBI Taxonomy" id="2840825"/>
    <lineage>
        <taxon>Bacteria</taxon>
        <taxon>Bacillati</taxon>
        <taxon>Bacillota</taxon>
        <taxon>Clostridia</taxon>
        <taxon>Eubacteriales</taxon>
        <taxon>Candidatus Fimiplasma</taxon>
    </lineage>
</organism>
<dbReference type="EMBL" id="DVMJ01000067">
    <property type="protein sequence ID" value="HIU14031.1"/>
    <property type="molecule type" value="Genomic_DNA"/>
</dbReference>